<evidence type="ECO:0000313" key="3">
    <source>
        <dbReference type="EMBL" id="ABC76529.1"/>
    </source>
</evidence>
<dbReference type="eggNOG" id="COG4254">
    <property type="taxonomic scope" value="Bacteria"/>
</dbReference>
<dbReference type="Proteomes" id="UP000001933">
    <property type="component" value="Chromosome"/>
</dbReference>
<evidence type="ECO:0000256" key="1">
    <source>
        <dbReference type="SAM" id="MobiDB-lite"/>
    </source>
</evidence>
<evidence type="ECO:0000259" key="2">
    <source>
        <dbReference type="Pfam" id="PF04773"/>
    </source>
</evidence>
<dbReference type="KEGG" id="sat:SYN_03044"/>
<sequence>MDIRVDKEKSMKKPGAVIAGIGLLIFFLYLTPAIAAVRVMTVKMARGDARVGVLIGNAQVISAEKSSARSLNRNDRLYVGDEVATGSGSRLELLLPDSSRVRFSGNTRFRIQEIKYGEHNDSRCIRINVSMGKAWANVSRAVGKQGIFELQSENAIAGVRGTVYRMNVENDQSTLVKVYEGQVHVSGGGKTKSTTPAVMSPPSKIAGPRSVSGPRKVAMEEWTVIVRAMQQISINADGTAGMPSDFVMEEDRDDWVDWNRSRDEIDDSE</sequence>
<feature type="region of interest" description="Disordered" evidence="1">
    <location>
        <begin position="185"/>
        <end position="212"/>
    </location>
</feature>
<dbReference type="EMBL" id="CP000252">
    <property type="protein sequence ID" value="ABC76529.1"/>
    <property type="molecule type" value="Genomic_DNA"/>
</dbReference>
<evidence type="ECO:0000313" key="4">
    <source>
        <dbReference type="Proteomes" id="UP000001933"/>
    </source>
</evidence>
<dbReference type="InterPro" id="IPR006860">
    <property type="entry name" value="FecR"/>
</dbReference>
<name>Q2LR16_SYNAS</name>
<feature type="domain" description="FecR protein" evidence="2">
    <location>
        <begin position="81"/>
        <end position="183"/>
    </location>
</feature>
<proteinExistence type="predicted"/>
<accession>Q2LR16</accession>
<organism evidence="3 4">
    <name type="scientific">Syntrophus aciditrophicus (strain SB)</name>
    <dbReference type="NCBI Taxonomy" id="56780"/>
    <lineage>
        <taxon>Bacteria</taxon>
        <taxon>Pseudomonadati</taxon>
        <taxon>Thermodesulfobacteriota</taxon>
        <taxon>Syntrophia</taxon>
        <taxon>Syntrophales</taxon>
        <taxon>Syntrophaceae</taxon>
        <taxon>Syntrophus</taxon>
    </lineage>
</organism>
<dbReference type="STRING" id="56780.SYN_03044"/>
<dbReference type="Pfam" id="PF04773">
    <property type="entry name" value="FecR"/>
    <property type="match status" value="1"/>
</dbReference>
<dbReference type="PANTHER" id="PTHR38731:SF3">
    <property type="entry name" value="BLL6125 PROTEIN"/>
    <property type="match status" value="1"/>
</dbReference>
<dbReference type="PANTHER" id="PTHR38731">
    <property type="entry name" value="LIPL45-RELATED LIPOPROTEIN-RELATED"/>
    <property type="match status" value="1"/>
</dbReference>
<gene>
    <name evidence="3" type="ORF">SYN_03044</name>
</gene>
<dbReference type="Gene3D" id="2.60.120.1440">
    <property type="match status" value="1"/>
</dbReference>
<reference evidence="3 4" key="1">
    <citation type="journal article" date="2007" name="Proc. Natl. Acad. Sci. U.S.A.">
        <title>The genome of Syntrophus aciditrophicus: life at the thermodynamic limit of microbial growth.</title>
        <authorList>
            <person name="McInerney M.J."/>
            <person name="Rohlin L."/>
            <person name="Mouttaki H."/>
            <person name="Kim U."/>
            <person name="Krupp R.S."/>
            <person name="Rios-Hernandez L."/>
            <person name="Sieber J."/>
            <person name="Struchtemeyer C.G."/>
            <person name="Bhattacharyya A."/>
            <person name="Campbell J.W."/>
            <person name="Gunsalus R.P."/>
        </authorList>
    </citation>
    <scope>NUCLEOTIDE SEQUENCE [LARGE SCALE GENOMIC DNA]</scope>
    <source>
        <strain evidence="3 4">SB</strain>
    </source>
</reference>
<protein>
    <submittedName>
        <fullName evidence="3">Periplasmic protein</fullName>
    </submittedName>
</protein>
<keyword evidence="4" id="KW-1185">Reference proteome</keyword>
<dbReference type="HOGENOM" id="CLU_1034159_0_0_7"/>
<dbReference type="InParanoid" id="Q2LR16"/>
<dbReference type="AlphaFoldDB" id="Q2LR16"/>